<dbReference type="SUPFAM" id="SSF110738">
    <property type="entry name" value="Glycerate kinase I"/>
    <property type="match status" value="1"/>
</dbReference>
<accession>A0AAI8BFB2</accession>
<dbReference type="Pfam" id="PF02595">
    <property type="entry name" value="Gly_kinase"/>
    <property type="match status" value="1"/>
</dbReference>
<dbReference type="Gene3D" id="3.90.1510.10">
    <property type="entry name" value="Glycerate kinase, domain 2"/>
    <property type="match status" value="1"/>
</dbReference>
<dbReference type="NCBIfam" id="TIGR00045">
    <property type="entry name" value="glycerate kinase"/>
    <property type="match status" value="1"/>
</dbReference>
<keyword evidence="1" id="KW-0418">Kinase</keyword>
<proteinExistence type="predicted"/>
<evidence type="ECO:0000313" key="2">
    <source>
        <dbReference type="Proteomes" id="UP000031874"/>
    </source>
</evidence>
<dbReference type="Proteomes" id="UP000031874">
    <property type="component" value="Chromosome"/>
</dbReference>
<organism evidence="1 2">
    <name type="scientific">Francisella tularensis subsp. holarctica (strain LVS)</name>
    <dbReference type="NCBI Taxonomy" id="376619"/>
    <lineage>
        <taxon>Bacteria</taxon>
        <taxon>Pseudomonadati</taxon>
        <taxon>Pseudomonadota</taxon>
        <taxon>Gammaproteobacteria</taxon>
        <taxon>Thiotrichales</taxon>
        <taxon>Francisellaceae</taxon>
        <taxon>Francisella</taxon>
    </lineage>
</organism>
<protein>
    <submittedName>
        <fullName evidence="1">Glycerate kinase family protein</fullName>
        <ecNumber evidence="1">2.7.1.31</ecNumber>
    </submittedName>
</protein>
<evidence type="ECO:0000313" key="1">
    <source>
        <dbReference type="EMBL" id="AJI58595.1"/>
    </source>
</evidence>
<dbReference type="InterPro" id="IPR004381">
    <property type="entry name" value="Glycerate_kinase"/>
</dbReference>
<dbReference type="GO" id="GO:0031388">
    <property type="term" value="P:organic acid phosphorylation"/>
    <property type="evidence" value="ECO:0007669"/>
    <property type="project" value="InterPro"/>
</dbReference>
<reference evidence="1 2" key="1">
    <citation type="journal article" date="2015" name="Genome Announc.">
        <title>Genome sequencing of 18 francisella strains to aid in assay development and testing.</title>
        <authorList>
            <person name="Johnson S.L."/>
            <person name="Daligault H.E."/>
            <person name="Davenport K.W."/>
            <person name="Coyne S.R."/>
            <person name="Frey K.G."/>
            <person name="Koroleva G.I."/>
            <person name="Broomall S.M."/>
            <person name="Bishop-Lilly K.A."/>
            <person name="Bruce D.C."/>
            <person name="Chertkov O."/>
            <person name="Freitas T."/>
            <person name="Jaissle J."/>
            <person name="Ladner J.T."/>
            <person name="Rosenzweig C.N."/>
            <person name="Gibbons H.S."/>
            <person name="Palacios G.F."/>
            <person name="Redden C.L."/>
            <person name="Xu Y."/>
            <person name="Minogue T.D."/>
            <person name="Chain P.S."/>
        </authorList>
    </citation>
    <scope>NUCLEOTIDE SEQUENCE [LARGE SCALE GENOMIC DNA]</scope>
    <source>
        <strain evidence="1 2">LVS</strain>
    </source>
</reference>
<dbReference type="AlphaFoldDB" id="A0AAI8BFB2"/>
<dbReference type="PANTHER" id="PTHR21599">
    <property type="entry name" value="GLYCERATE KINASE"/>
    <property type="match status" value="1"/>
</dbReference>
<keyword evidence="1" id="KW-0808">Transferase</keyword>
<name>A0AAI8BFB2_FRATH</name>
<dbReference type="GO" id="GO:0008887">
    <property type="term" value="F:glycerate kinase activity"/>
    <property type="evidence" value="ECO:0007669"/>
    <property type="project" value="UniProtKB-EC"/>
</dbReference>
<gene>
    <name evidence="1" type="ORF">AW21_264</name>
</gene>
<dbReference type="PANTHER" id="PTHR21599:SF0">
    <property type="entry name" value="GLYCERATE KINASE"/>
    <property type="match status" value="1"/>
</dbReference>
<dbReference type="InterPro" id="IPR036129">
    <property type="entry name" value="Glycerate_kinase_sf"/>
</dbReference>
<sequence length="260" mass="27875">MIIDALDRGAKEFILTLGGSGTNDVGIGLLQALGVKFLNTENNAIELCNLENLSQIKTINLDDFEPRIKNINFKIACDVNNVLYGVNGATFTFGKQKGLDDNQLKDIDNKIHSFAKLCQNSLSKDIANKAGSGAAGGVGFALAAFLNAELVSGAELILDIINFNNYLNNCDIVIVGEGKMDKQSLCGKIPTIVAQRAKNHNVKKVIAIVGGYELNKSDINDSAIDAVFSSIPFYTDLEHILKNAAKNIEQTAANVAMLLA</sequence>
<dbReference type="EMBL" id="CP009694">
    <property type="protein sequence ID" value="AJI58595.1"/>
    <property type="molecule type" value="Genomic_DNA"/>
</dbReference>
<dbReference type="EC" id="2.7.1.31" evidence="1"/>
<dbReference type="InterPro" id="IPR018193">
    <property type="entry name" value="Glyc_kinase_flavodox-like_fold"/>
</dbReference>